<dbReference type="GO" id="GO:0005694">
    <property type="term" value="C:chromosome"/>
    <property type="evidence" value="ECO:0007669"/>
    <property type="project" value="InterPro"/>
</dbReference>
<keyword evidence="4 7" id="KW-0067">ATP-binding</keyword>
<keyword evidence="2 7" id="KW-0963">Cytoplasm</keyword>
<keyword evidence="5 7" id="KW-0175">Coiled coil</keyword>
<evidence type="ECO:0000256" key="2">
    <source>
        <dbReference type="ARBA" id="ARBA00022490"/>
    </source>
</evidence>
<gene>
    <name evidence="7 9" type="primary">smc</name>
    <name evidence="9" type="ORF">H8709_00240</name>
</gene>
<dbReference type="InterPro" id="IPR036277">
    <property type="entry name" value="SMC_hinge_sf"/>
</dbReference>
<dbReference type="GO" id="GO:0006260">
    <property type="term" value="P:DNA replication"/>
    <property type="evidence" value="ECO:0007669"/>
    <property type="project" value="UniProtKB-UniRule"/>
</dbReference>
<dbReference type="GO" id="GO:0016887">
    <property type="term" value="F:ATP hydrolysis activity"/>
    <property type="evidence" value="ECO:0007669"/>
    <property type="project" value="InterPro"/>
</dbReference>
<dbReference type="SUPFAM" id="SSF57997">
    <property type="entry name" value="Tropomyosin"/>
    <property type="match status" value="1"/>
</dbReference>
<dbReference type="SUPFAM" id="SSF75553">
    <property type="entry name" value="Smc hinge domain"/>
    <property type="match status" value="1"/>
</dbReference>
<evidence type="ECO:0000256" key="7">
    <source>
        <dbReference type="HAMAP-Rule" id="MF_01894"/>
    </source>
</evidence>
<feature type="coiled-coil region" evidence="7">
    <location>
        <begin position="248"/>
        <end position="310"/>
    </location>
</feature>
<feature type="coiled-coil region" evidence="7">
    <location>
        <begin position="673"/>
        <end position="931"/>
    </location>
</feature>
<evidence type="ECO:0000256" key="1">
    <source>
        <dbReference type="ARBA" id="ARBA00004496"/>
    </source>
</evidence>
<comment type="function">
    <text evidence="7">Required for chromosome condensation and partitioning.</text>
</comment>
<dbReference type="Pfam" id="PF06470">
    <property type="entry name" value="SMC_hinge"/>
    <property type="match status" value="1"/>
</dbReference>
<dbReference type="NCBIfam" id="TIGR02168">
    <property type="entry name" value="SMC_prok_B"/>
    <property type="match status" value="1"/>
</dbReference>
<comment type="caution">
    <text evidence="9">The sequence shown here is derived from an EMBL/GenBank/DDBJ whole genome shotgun (WGS) entry which is preliminary data.</text>
</comment>
<reference evidence="9" key="1">
    <citation type="submission" date="2020-08" db="EMBL/GenBank/DDBJ databases">
        <title>Genome public.</title>
        <authorList>
            <person name="Liu C."/>
            <person name="Sun Q."/>
        </authorList>
    </citation>
    <scope>NUCLEOTIDE SEQUENCE</scope>
    <source>
        <strain evidence="9">NSJ-54</strain>
    </source>
</reference>
<dbReference type="InterPro" id="IPR003395">
    <property type="entry name" value="RecF/RecN/SMC_N"/>
</dbReference>
<evidence type="ECO:0000259" key="8">
    <source>
        <dbReference type="SMART" id="SM00968"/>
    </source>
</evidence>
<dbReference type="Gene3D" id="3.40.50.300">
    <property type="entry name" value="P-loop containing nucleotide triphosphate hydrolases"/>
    <property type="match status" value="2"/>
</dbReference>
<dbReference type="HAMAP" id="MF_01894">
    <property type="entry name" value="Smc_prok"/>
    <property type="match status" value="1"/>
</dbReference>
<dbReference type="Gene3D" id="3.30.70.1620">
    <property type="match status" value="1"/>
</dbReference>
<sequence length="1191" mass="133045">MHLKSLELHGFKSFPDKIKLTFNKGLTAVVGPNGSGKSNISDAIRWVMGEQSTKNLRGAKMEDVIFGGTQMRKPQGFAQVSITIDNSERRIDMDCDEVTVTRKLYRSGESEYRINGNHVRLKDIHEMFMDTGLGRDGYSIIGQGKIAEIISSKSTQRREIFEEAAGISKYRYRKAEAQKQLDLAYENLLRLRDILSELEGRIGPLEIQSQKAQEFLRLSEEKREIEISLWDLQLRSLSSNMRAQDEKILIAQGHYDDVQRQIDALEAQVESLFTAAQQLLVQIDGEKAQMQRLQTQIGEERSQIAVKENDIAHHVSDIASLKESIALSERDSESALSERAAMAGRIEEKKAALEESEREFAAKTQELTALDGEQENLEQTMAALSGDVGQAYRDLSRLELEEASGKSTLEEHKARLQNAALVRQAKERELSATKAQREDCEGVLAGITEEIASLKNAVAGYEYKLQSRTGKLESETAKLEQKKNRHRDLTARIRLLEDLEKNMEGFAYSVKFVMNRARGGQLSGVVGPVSSVISVDSDYAVAVETVLGGSLQNIIVENENVAKRAIALLKEQKAGRTTFYPLSAIKGSRLKEQGLESCGGFVALAADLVECDSRYQGIVDNLLGRIVVVEDLDDAVRMARSYGHRFRIVTLDGQMVNTGGSMTGGSVGKNIGILSRKNEIHTLTRQAEALEKEFGPVEEQLDRYRQAVEELRAMLTGVNSEIITRGEDKIRMESQLIALESRRDQLTAELAALDGDGSDLGASIEALEQRLGELAVKRTEQKEQIDGLEKRQEATSSQMKALEERRAALSGKLGEMRLHILGEEKDIQMLEQTLSQMQQRFDDQEERRNASREQIAAKQAAIEAIRGEIAAIETGCAGMQEQIAALEAQVLEHTKQRQASEMESTRMRTQVRELSVERENHAGELIRLKERGTSLQSEYDAIIAKLWDEYELTRSEAQAQAKEIDKAAGQKRLHEIKSRIKALGSVNVGAIEEYKEVSERYQFMKAQITDVERSREELIRLIDGLTEDMKRQFLQSFQEINRNFSRIFVELFGGGKASLSLTDESDVLECGIDIFVQPPGKIIKNLAALSGGEQAFVAIAIYFAILKVRPSPFCVLDEIEAALDDVNVAKYAGYLRGICDKTQFILITHRRGTMEEADVLYGVTMQEEGVSKLLSIDVSEIENKLGMKANT</sequence>
<dbReference type="InterPro" id="IPR010935">
    <property type="entry name" value="SMC_hinge"/>
</dbReference>
<feature type="binding site" evidence="7">
    <location>
        <begin position="32"/>
        <end position="39"/>
    </location>
    <ligand>
        <name>ATP</name>
        <dbReference type="ChEBI" id="CHEBI:30616"/>
    </ligand>
</feature>
<evidence type="ECO:0000256" key="4">
    <source>
        <dbReference type="ARBA" id="ARBA00022840"/>
    </source>
</evidence>
<dbReference type="GO" id="GO:0005524">
    <property type="term" value="F:ATP binding"/>
    <property type="evidence" value="ECO:0007669"/>
    <property type="project" value="UniProtKB-UniRule"/>
</dbReference>
<keyword evidence="10" id="KW-1185">Reference proteome</keyword>
<feature type="coiled-coil region" evidence="7">
    <location>
        <begin position="994"/>
        <end position="1028"/>
    </location>
</feature>
<dbReference type="EMBL" id="JACRTC010000001">
    <property type="protein sequence ID" value="MBC8569258.1"/>
    <property type="molecule type" value="Genomic_DNA"/>
</dbReference>
<comment type="subcellular location">
    <subcellularLocation>
        <location evidence="1 7">Cytoplasm</location>
    </subcellularLocation>
</comment>
<dbReference type="CDD" id="cd03278">
    <property type="entry name" value="ABC_SMC_barmotin"/>
    <property type="match status" value="2"/>
</dbReference>
<dbReference type="GO" id="GO:0003677">
    <property type="term" value="F:DNA binding"/>
    <property type="evidence" value="ECO:0007669"/>
    <property type="project" value="UniProtKB-UniRule"/>
</dbReference>
<evidence type="ECO:0000256" key="5">
    <source>
        <dbReference type="ARBA" id="ARBA00023054"/>
    </source>
</evidence>
<feature type="coiled-coil region" evidence="7">
    <location>
        <begin position="472"/>
        <end position="499"/>
    </location>
</feature>
<comment type="domain">
    <text evidence="7">Contains large globular domains required for ATP hydrolysis at each terminus and a third globular domain forming a flexible hinge near the middle of the molecule. These domains are separated by coiled-coil structures.</text>
</comment>
<dbReference type="Pfam" id="PF02463">
    <property type="entry name" value="SMC_N"/>
    <property type="match status" value="1"/>
</dbReference>
<keyword evidence="3 7" id="KW-0547">Nucleotide-binding</keyword>
<accession>A0A926EA48</accession>
<dbReference type="AlphaFoldDB" id="A0A926EA48"/>
<feature type="coiled-coil region" evidence="7">
    <location>
        <begin position="339"/>
        <end position="373"/>
    </location>
</feature>
<dbReference type="GO" id="GO:0007059">
    <property type="term" value="P:chromosome segregation"/>
    <property type="evidence" value="ECO:0007669"/>
    <property type="project" value="UniProtKB-UniRule"/>
</dbReference>
<dbReference type="PANTHER" id="PTHR43977">
    <property type="entry name" value="STRUCTURAL MAINTENANCE OF CHROMOSOMES PROTEIN 3"/>
    <property type="match status" value="1"/>
</dbReference>
<evidence type="ECO:0000256" key="3">
    <source>
        <dbReference type="ARBA" id="ARBA00022741"/>
    </source>
</evidence>
<dbReference type="GO" id="GO:0005737">
    <property type="term" value="C:cytoplasm"/>
    <property type="evidence" value="ECO:0007669"/>
    <property type="project" value="UniProtKB-SubCell"/>
</dbReference>
<dbReference type="RefSeq" id="WP_262396366.1">
    <property type="nucleotide sequence ID" value="NZ_JACRTC010000001.1"/>
</dbReference>
<dbReference type="InterPro" id="IPR024704">
    <property type="entry name" value="SMC"/>
</dbReference>
<comment type="subunit">
    <text evidence="7">Homodimer.</text>
</comment>
<dbReference type="SUPFAM" id="SSF52540">
    <property type="entry name" value="P-loop containing nucleoside triphosphate hydrolases"/>
    <property type="match status" value="1"/>
</dbReference>
<dbReference type="GO" id="GO:0007062">
    <property type="term" value="P:sister chromatid cohesion"/>
    <property type="evidence" value="ECO:0007669"/>
    <property type="project" value="InterPro"/>
</dbReference>
<dbReference type="PIRSF" id="PIRSF005719">
    <property type="entry name" value="SMC"/>
    <property type="match status" value="1"/>
</dbReference>
<dbReference type="Gene3D" id="1.10.287.1490">
    <property type="match status" value="2"/>
</dbReference>
<protein>
    <recommendedName>
        <fullName evidence="7">Chromosome partition protein Smc</fullName>
    </recommendedName>
</protein>
<dbReference type="InterPro" id="IPR011890">
    <property type="entry name" value="SMC_prok"/>
</dbReference>
<dbReference type="Gene3D" id="1.20.1060.20">
    <property type="match status" value="1"/>
</dbReference>
<dbReference type="SMART" id="SM00968">
    <property type="entry name" value="SMC_hinge"/>
    <property type="match status" value="1"/>
</dbReference>
<dbReference type="FunFam" id="3.40.50.300:FF:000984">
    <property type="entry name" value="Chromosome partition protein Smc"/>
    <property type="match status" value="1"/>
</dbReference>
<name>A0A926EA48_9FIRM</name>
<proteinExistence type="inferred from homology"/>
<evidence type="ECO:0000313" key="10">
    <source>
        <dbReference type="Proteomes" id="UP000660861"/>
    </source>
</evidence>
<feature type="domain" description="SMC hinge" evidence="8">
    <location>
        <begin position="523"/>
        <end position="639"/>
    </location>
</feature>
<dbReference type="InterPro" id="IPR027417">
    <property type="entry name" value="P-loop_NTPase"/>
</dbReference>
<evidence type="ECO:0000313" key="9">
    <source>
        <dbReference type="EMBL" id="MBC8569258.1"/>
    </source>
</evidence>
<dbReference type="Proteomes" id="UP000660861">
    <property type="component" value="Unassembled WGS sequence"/>
</dbReference>
<evidence type="ECO:0000256" key="6">
    <source>
        <dbReference type="ARBA" id="ARBA00023125"/>
    </source>
</evidence>
<dbReference type="FunFam" id="3.40.50.300:FF:000901">
    <property type="entry name" value="Chromosome partition protein Smc"/>
    <property type="match status" value="1"/>
</dbReference>
<organism evidence="9 10">
    <name type="scientific">Zongyangia hominis</name>
    <dbReference type="NCBI Taxonomy" id="2763677"/>
    <lineage>
        <taxon>Bacteria</taxon>
        <taxon>Bacillati</taxon>
        <taxon>Bacillota</taxon>
        <taxon>Clostridia</taxon>
        <taxon>Eubacteriales</taxon>
        <taxon>Oscillospiraceae</taxon>
        <taxon>Zongyangia</taxon>
    </lineage>
</organism>
<dbReference type="GO" id="GO:0030261">
    <property type="term" value="P:chromosome condensation"/>
    <property type="evidence" value="ECO:0007669"/>
    <property type="project" value="InterPro"/>
</dbReference>
<keyword evidence="6 7" id="KW-0238">DNA-binding</keyword>
<comment type="similarity">
    <text evidence="7">Belongs to the SMC family.</text>
</comment>